<protein>
    <submittedName>
        <fullName evidence="7">FAD-dependent oxidoreductase</fullName>
    </submittedName>
</protein>
<dbReference type="InterPro" id="IPR023753">
    <property type="entry name" value="FAD/NAD-binding_dom"/>
</dbReference>
<evidence type="ECO:0000313" key="8">
    <source>
        <dbReference type="Proteomes" id="UP000608450"/>
    </source>
</evidence>
<sequence>MTPLKQTLIIGAGHAGSEAAVSLRQGGYDGSIILIGNEAGLPYQRPPLSKAYLSGTVAVESLPIRPAATYETAAIELRSETTVTRIDTTAKWIELGDGSHLHYSSLILATGSRARPLQLEGLGATLPENLHYLRNQKDAYHLREQMQPGQRLTIVGGGYIGLEVAAVAKKADLTVTVLEAMPRLLARVTANEVSAFYDHEHRTAGIDLRLNSQLEHLKLDVSGQRVEALVCADGSAIETDLVLVGIGAQPNIELAEQAGIAVDNGILVDEFTRTSAADVYAIGDCSNHPSTFYARRLRLESIPNAVEQARVAAATINGKSQAYQAIPWFWSDQYDLKLQISGLNQGYDQVVIRGKPSLRSFIAFYLNQGRLIAADCINRQQEFMAVKKLVHGGYSGAAAMLADETTSLKDLIAPQS</sequence>
<evidence type="ECO:0000256" key="3">
    <source>
        <dbReference type="ARBA" id="ARBA00022827"/>
    </source>
</evidence>
<dbReference type="Gene3D" id="3.50.50.60">
    <property type="entry name" value="FAD/NAD(P)-binding domain"/>
    <property type="match status" value="2"/>
</dbReference>
<organism evidence="7 8">
    <name type="scientific">Pseudomonas nitroreducens</name>
    <dbReference type="NCBI Taxonomy" id="46680"/>
    <lineage>
        <taxon>Bacteria</taxon>
        <taxon>Pseudomonadati</taxon>
        <taxon>Pseudomonadota</taxon>
        <taxon>Gammaproteobacteria</taxon>
        <taxon>Pseudomonadales</taxon>
        <taxon>Pseudomonadaceae</taxon>
        <taxon>Pseudomonas</taxon>
    </lineage>
</organism>
<evidence type="ECO:0000259" key="5">
    <source>
        <dbReference type="Pfam" id="PF07992"/>
    </source>
</evidence>
<dbReference type="PRINTS" id="PR00411">
    <property type="entry name" value="PNDRDTASEI"/>
</dbReference>
<keyword evidence="4" id="KW-0560">Oxidoreductase</keyword>
<keyword evidence="8" id="KW-1185">Reference proteome</keyword>
<feature type="domain" description="FAD/NAD(P)-binding" evidence="5">
    <location>
        <begin position="6"/>
        <end position="309"/>
    </location>
</feature>
<evidence type="ECO:0000256" key="4">
    <source>
        <dbReference type="ARBA" id="ARBA00023002"/>
    </source>
</evidence>
<dbReference type="Pfam" id="PF14759">
    <property type="entry name" value="Reductase_C"/>
    <property type="match status" value="1"/>
</dbReference>
<feature type="domain" description="Reductase C-terminal" evidence="6">
    <location>
        <begin position="328"/>
        <end position="411"/>
    </location>
</feature>
<accession>A0ABS0KG45</accession>
<dbReference type="InterPro" id="IPR016156">
    <property type="entry name" value="FAD/NAD-linked_Rdtase_dimer_sf"/>
</dbReference>
<comment type="caution">
    <text evidence="7">The sequence shown here is derived from an EMBL/GenBank/DDBJ whole genome shotgun (WGS) entry which is preliminary data.</text>
</comment>
<dbReference type="SUPFAM" id="SSF51905">
    <property type="entry name" value="FAD/NAD(P)-binding domain"/>
    <property type="match status" value="1"/>
</dbReference>
<dbReference type="Proteomes" id="UP000608450">
    <property type="component" value="Unassembled WGS sequence"/>
</dbReference>
<dbReference type="PANTHER" id="PTHR43557:SF2">
    <property type="entry name" value="RIESKE DOMAIN-CONTAINING PROTEIN-RELATED"/>
    <property type="match status" value="1"/>
</dbReference>
<keyword evidence="2" id="KW-0285">Flavoprotein</keyword>
<evidence type="ECO:0000256" key="1">
    <source>
        <dbReference type="ARBA" id="ARBA00001974"/>
    </source>
</evidence>
<evidence type="ECO:0000313" key="7">
    <source>
        <dbReference type="EMBL" id="MBG6287066.1"/>
    </source>
</evidence>
<evidence type="ECO:0000259" key="6">
    <source>
        <dbReference type="Pfam" id="PF14759"/>
    </source>
</evidence>
<reference evidence="7 8" key="1">
    <citation type="submission" date="2020-11" db="EMBL/GenBank/DDBJ databases">
        <title>Enhanced detection system for hospital associated transmission using whole genome sequencing surveillance.</title>
        <authorList>
            <person name="Harrison L.H."/>
            <person name="Van Tyne D."/>
            <person name="Marsh J.W."/>
            <person name="Griffith M.P."/>
            <person name="Snyder D.J."/>
            <person name="Cooper V.S."/>
            <person name="Mustapha M."/>
        </authorList>
    </citation>
    <scope>NUCLEOTIDE SEQUENCE [LARGE SCALE GENOMIC DNA]</scope>
    <source>
        <strain evidence="7 8">PSA00705</strain>
    </source>
</reference>
<evidence type="ECO:0000256" key="2">
    <source>
        <dbReference type="ARBA" id="ARBA00022630"/>
    </source>
</evidence>
<name>A0ABS0KG45_PSENT</name>
<dbReference type="Pfam" id="PF07992">
    <property type="entry name" value="Pyr_redox_2"/>
    <property type="match status" value="1"/>
</dbReference>
<keyword evidence="3" id="KW-0274">FAD</keyword>
<dbReference type="Gene3D" id="3.30.390.30">
    <property type="match status" value="1"/>
</dbReference>
<dbReference type="EMBL" id="JADTFC010000009">
    <property type="protein sequence ID" value="MBG6287066.1"/>
    <property type="molecule type" value="Genomic_DNA"/>
</dbReference>
<gene>
    <name evidence="7" type="ORF">I5I61_06360</name>
</gene>
<dbReference type="InterPro" id="IPR028202">
    <property type="entry name" value="Reductase_C"/>
</dbReference>
<dbReference type="InterPro" id="IPR036188">
    <property type="entry name" value="FAD/NAD-bd_sf"/>
</dbReference>
<comment type="cofactor">
    <cofactor evidence="1">
        <name>FAD</name>
        <dbReference type="ChEBI" id="CHEBI:57692"/>
    </cofactor>
</comment>
<proteinExistence type="predicted"/>
<dbReference type="RefSeq" id="WP_231387503.1">
    <property type="nucleotide sequence ID" value="NZ_JADTFC010000009.1"/>
</dbReference>
<dbReference type="SUPFAM" id="SSF55424">
    <property type="entry name" value="FAD/NAD-linked reductases, dimerisation (C-terminal) domain"/>
    <property type="match status" value="1"/>
</dbReference>
<dbReference type="PRINTS" id="PR00368">
    <property type="entry name" value="FADPNR"/>
</dbReference>
<dbReference type="PANTHER" id="PTHR43557">
    <property type="entry name" value="APOPTOSIS-INDUCING FACTOR 1"/>
    <property type="match status" value="1"/>
</dbReference>
<dbReference type="InterPro" id="IPR050446">
    <property type="entry name" value="FAD-oxidoreductase/Apoptosis"/>
</dbReference>